<gene>
    <name evidence="2" type="ORF">PtA15_15A380</name>
</gene>
<reference evidence="2" key="1">
    <citation type="submission" date="2022-10" db="EMBL/GenBank/DDBJ databases">
        <title>Puccinia triticina Genome sequencing and assembly.</title>
        <authorList>
            <person name="Li C."/>
        </authorList>
    </citation>
    <scope>NUCLEOTIDE SEQUENCE</scope>
    <source>
        <strain evidence="2">Pt15</strain>
    </source>
</reference>
<protein>
    <submittedName>
        <fullName evidence="2">Uncharacterized protein</fullName>
    </submittedName>
</protein>
<organism evidence="2 3">
    <name type="scientific">Puccinia triticina</name>
    <dbReference type="NCBI Taxonomy" id="208348"/>
    <lineage>
        <taxon>Eukaryota</taxon>
        <taxon>Fungi</taxon>
        <taxon>Dikarya</taxon>
        <taxon>Basidiomycota</taxon>
        <taxon>Pucciniomycotina</taxon>
        <taxon>Pucciniomycetes</taxon>
        <taxon>Pucciniales</taxon>
        <taxon>Pucciniaceae</taxon>
        <taxon>Puccinia</taxon>
    </lineage>
</organism>
<dbReference type="GeneID" id="77804476"/>
<evidence type="ECO:0000256" key="1">
    <source>
        <dbReference type="SAM" id="MobiDB-lite"/>
    </source>
</evidence>
<evidence type="ECO:0000313" key="3">
    <source>
        <dbReference type="Proteomes" id="UP001164743"/>
    </source>
</evidence>
<dbReference type="RefSeq" id="XP_053027542.1">
    <property type="nucleotide sequence ID" value="XM_053163581.1"/>
</dbReference>
<dbReference type="EMBL" id="CP110435">
    <property type="protein sequence ID" value="WAQ91987.1"/>
    <property type="molecule type" value="Genomic_DNA"/>
</dbReference>
<proteinExistence type="predicted"/>
<name>A0ABY7D5N2_9BASI</name>
<feature type="compositionally biased region" description="Basic and acidic residues" evidence="1">
    <location>
        <begin position="351"/>
        <end position="361"/>
    </location>
</feature>
<feature type="region of interest" description="Disordered" evidence="1">
    <location>
        <begin position="351"/>
        <end position="370"/>
    </location>
</feature>
<feature type="region of interest" description="Disordered" evidence="1">
    <location>
        <begin position="131"/>
        <end position="163"/>
    </location>
</feature>
<keyword evidence="3" id="KW-1185">Reference proteome</keyword>
<accession>A0ABY7D5N2</accession>
<feature type="compositionally biased region" description="Polar residues" evidence="1">
    <location>
        <begin position="131"/>
        <end position="151"/>
    </location>
</feature>
<evidence type="ECO:0000313" key="2">
    <source>
        <dbReference type="EMBL" id="WAQ91987.1"/>
    </source>
</evidence>
<sequence>MQIKIYHSGVLLLLTIKCNGMEDLPHDYQSFFGLEVPPPDYMDHFMSSLSSESGHAYPNPTSPTRRAFENQFSPEDLAELPYLHSDFPVVSQGQRTAGLAPSIQHGENQLSSYLANESQFVPCGQFNSLARASTSPPETINTQIPSESGISKNGPDFCGDGQRKSPTLAARCKSFKKTASPRPMTAYSELQDRFRHPAETPSGELMLTARPSNLSPSASVYPKHEKTIWLGEIRDAPGNSKVSIVSWSTSSYDDRCAIQLPYKMVNTDNCLVGEWPIEKNWKWERLCFDSTAFTNHRSADPGLYPKILKLIGKLSKQGPACDELVMTKYQFIQYHTDLNFLALRESRRRHDRDDRIKEDGSKQLVDNPRSPAMNKTWQRVTLAQNFLMLESQRWISHWSRRLHWNGEDLIEKFELVKPHKLKKAVSTFLFYVEMVETILPRPATERRQSKARNELAEAVAVLEALFNPCKAHENLEKRGYICDKIALKQSSNDAVSVMWAMIHVWVCMFRTDLVDVLFNERQEISHSAKSFFNTLFFCSIKVLTSRLKRDQS</sequence>
<dbReference type="Proteomes" id="UP001164743">
    <property type="component" value="Chromosome 15A"/>
</dbReference>